<protein>
    <submittedName>
        <fullName evidence="1">Uncharacterized protein</fullName>
    </submittedName>
</protein>
<comment type="caution">
    <text evidence="1">The sequence shown here is derived from an EMBL/GenBank/DDBJ whole genome shotgun (WGS) entry which is preliminary data.</text>
</comment>
<proteinExistence type="predicted"/>
<keyword evidence="2" id="KW-1185">Reference proteome</keyword>
<gene>
    <name evidence="1" type="ORF">M9H77_17236</name>
</gene>
<sequence length="418" mass="48814">MYRQKQSPIRTRIPRTTIQFLYKGTTTYQHKAKQSPALVFSYAVAMDTLEFVVNVKSHFSTCNQIERYYQFANALKDFKSHKIHSSAAVSIVKSAFEGHENILNQFLMFLPPNLQQSAAEIEQEKQQKEPPLEIQETESMEFDKKQQQPLLEIQETESMEFDEKQQQQPPLEIQETESMEFDEKQQQPLEIQEKEEEATEFKEKESHLKTGIAFVNKVRSRFGGGSGNGVGVYRAFLKTMCKYRKKKMSIDEIYNDVLDLFHGHADLIHEFEGFLEDNPEKVLKKIRAFAMEDRMHGVDVLLSNLDSTIEKAERILLKNGGEKENVEVEEKEEGFSALNLRCFERLYGESGCQLVEMLKEKPQAVLPRVLPRLKMKREELVRARKVSHQFWGELHRLRKQSRKRKTSIVCAHYEKLNN</sequence>
<dbReference type="Proteomes" id="UP001060085">
    <property type="component" value="Linkage Group LG04"/>
</dbReference>
<dbReference type="EMBL" id="CM044704">
    <property type="protein sequence ID" value="KAI5667383.1"/>
    <property type="molecule type" value="Genomic_DNA"/>
</dbReference>
<organism evidence="1 2">
    <name type="scientific">Catharanthus roseus</name>
    <name type="common">Madagascar periwinkle</name>
    <name type="synonym">Vinca rosea</name>
    <dbReference type="NCBI Taxonomy" id="4058"/>
    <lineage>
        <taxon>Eukaryota</taxon>
        <taxon>Viridiplantae</taxon>
        <taxon>Streptophyta</taxon>
        <taxon>Embryophyta</taxon>
        <taxon>Tracheophyta</taxon>
        <taxon>Spermatophyta</taxon>
        <taxon>Magnoliopsida</taxon>
        <taxon>eudicotyledons</taxon>
        <taxon>Gunneridae</taxon>
        <taxon>Pentapetalae</taxon>
        <taxon>asterids</taxon>
        <taxon>lamiids</taxon>
        <taxon>Gentianales</taxon>
        <taxon>Apocynaceae</taxon>
        <taxon>Rauvolfioideae</taxon>
        <taxon>Vinceae</taxon>
        <taxon>Catharanthinae</taxon>
        <taxon>Catharanthus</taxon>
    </lineage>
</organism>
<evidence type="ECO:0000313" key="1">
    <source>
        <dbReference type="EMBL" id="KAI5667383.1"/>
    </source>
</evidence>
<accession>A0ACC0B409</accession>
<reference evidence="2" key="1">
    <citation type="journal article" date="2023" name="Nat. Plants">
        <title>Single-cell RNA sequencing provides a high-resolution roadmap for understanding the multicellular compartmentation of specialized metabolism.</title>
        <authorList>
            <person name="Sun S."/>
            <person name="Shen X."/>
            <person name="Li Y."/>
            <person name="Li Y."/>
            <person name="Wang S."/>
            <person name="Li R."/>
            <person name="Zhang H."/>
            <person name="Shen G."/>
            <person name="Guo B."/>
            <person name="Wei J."/>
            <person name="Xu J."/>
            <person name="St-Pierre B."/>
            <person name="Chen S."/>
            <person name="Sun C."/>
        </authorList>
    </citation>
    <scope>NUCLEOTIDE SEQUENCE [LARGE SCALE GENOMIC DNA]</scope>
</reference>
<name>A0ACC0B409_CATRO</name>
<evidence type="ECO:0000313" key="2">
    <source>
        <dbReference type="Proteomes" id="UP001060085"/>
    </source>
</evidence>